<evidence type="ECO:0000313" key="1">
    <source>
        <dbReference type="EMBL" id="KAF5350691.1"/>
    </source>
</evidence>
<evidence type="ECO:0000313" key="2">
    <source>
        <dbReference type="Proteomes" id="UP000559027"/>
    </source>
</evidence>
<dbReference type="AlphaFoldDB" id="A0A8H5CZ69"/>
<gene>
    <name evidence="1" type="ORF">D9756_008503</name>
</gene>
<reference evidence="1 2" key="1">
    <citation type="journal article" date="2020" name="ISME J.">
        <title>Uncovering the hidden diversity of litter-decomposition mechanisms in mushroom-forming fungi.</title>
        <authorList>
            <person name="Floudas D."/>
            <person name="Bentzer J."/>
            <person name="Ahren D."/>
            <person name="Johansson T."/>
            <person name="Persson P."/>
            <person name="Tunlid A."/>
        </authorList>
    </citation>
    <scope>NUCLEOTIDE SEQUENCE [LARGE SCALE GENOMIC DNA]</scope>
    <source>
        <strain evidence="1 2">CBS 146.42</strain>
    </source>
</reference>
<organism evidence="1 2">
    <name type="scientific">Leucocoprinus leucothites</name>
    <dbReference type="NCBI Taxonomy" id="201217"/>
    <lineage>
        <taxon>Eukaryota</taxon>
        <taxon>Fungi</taxon>
        <taxon>Dikarya</taxon>
        <taxon>Basidiomycota</taxon>
        <taxon>Agaricomycotina</taxon>
        <taxon>Agaricomycetes</taxon>
        <taxon>Agaricomycetidae</taxon>
        <taxon>Agaricales</taxon>
        <taxon>Agaricineae</taxon>
        <taxon>Agaricaceae</taxon>
        <taxon>Leucocoprinus</taxon>
    </lineage>
</organism>
<dbReference type="SUPFAM" id="SSF52047">
    <property type="entry name" value="RNI-like"/>
    <property type="match status" value="1"/>
</dbReference>
<sequence length="514" mass="58059">MELDHDIWHEITCLLANQSDKQTLLVLALVSRTLSGLALPALWRDFFSLEEIVFTINSFASEDDHFLVSFESPEWDDEAPAGRWDLYRPIPEHARIRVSEYLSYVRTYVHDPNRDEEDRAKDEYLWSHLPIWLGLDGPLFPRLHHLYIQVFAGRRADVLLSLLCPSIGNLILEFQEGPVEVKEISTIIDAIVNKGCDLHRLQFVGPICPPLLSDPSAFKNLRCLDIAVNNSEPVEPSSKVSIADLLTSLPSLYHFYCDTEAYIMPLPGSDIICHDSLTDLDIYGPASEIEKILLGFRFPLLLILQFVAHEGTFPQFERLYETITSRSPMIRQFFSGLGSGLHEPTLEDLTPLFKLALESLDCQISKHLSASDVETLVKSFPKLQKLHLSTPSTYFHAAEIYSILSQHPRLEDLEIPVDLQDLLSPSALDDTTVGAPNHVPSKSRIWKLSLDSASNIPSVMPEIGNLAKNLLRLFPNLSNVCTMCSIAFEREMERMIWALQTDVVQQGPGLTPEY</sequence>
<accession>A0A8H5CZ69</accession>
<name>A0A8H5CZ69_9AGAR</name>
<keyword evidence="2" id="KW-1185">Reference proteome</keyword>
<protein>
    <recommendedName>
        <fullName evidence="3">F-box domain-containing protein</fullName>
    </recommendedName>
</protein>
<proteinExistence type="predicted"/>
<comment type="caution">
    <text evidence="1">The sequence shown here is derived from an EMBL/GenBank/DDBJ whole genome shotgun (WGS) entry which is preliminary data.</text>
</comment>
<evidence type="ECO:0008006" key="3">
    <source>
        <dbReference type="Google" id="ProtNLM"/>
    </source>
</evidence>
<dbReference type="EMBL" id="JAACJO010000014">
    <property type="protein sequence ID" value="KAF5350691.1"/>
    <property type="molecule type" value="Genomic_DNA"/>
</dbReference>
<dbReference type="Proteomes" id="UP000559027">
    <property type="component" value="Unassembled WGS sequence"/>
</dbReference>